<evidence type="ECO:0000313" key="2">
    <source>
        <dbReference type="Proteomes" id="UP000024404"/>
    </source>
</evidence>
<dbReference type="EnsemblMetazoa" id="OVOC4655.1">
    <property type="protein sequence ID" value="OVOC4655.1"/>
    <property type="gene ID" value="WBGene00241464"/>
</dbReference>
<proteinExistence type="predicted"/>
<dbReference type="EMBL" id="CMVM020000142">
    <property type="status" value="NOT_ANNOTATED_CDS"/>
    <property type="molecule type" value="Genomic_DNA"/>
</dbReference>
<protein>
    <submittedName>
        <fullName evidence="1">Uncharacterized protein</fullName>
    </submittedName>
</protein>
<organism evidence="1 2">
    <name type="scientific">Onchocerca volvulus</name>
    <dbReference type="NCBI Taxonomy" id="6282"/>
    <lineage>
        <taxon>Eukaryota</taxon>
        <taxon>Metazoa</taxon>
        <taxon>Ecdysozoa</taxon>
        <taxon>Nematoda</taxon>
        <taxon>Chromadorea</taxon>
        <taxon>Rhabditida</taxon>
        <taxon>Spirurina</taxon>
        <taxon>Spiruromorpha</taxon>
        <taxon>Filarioidea</taxon>
        <taxon>Onchocercidae</taxon>
        <taxon>Onchocerca</taxon>
    </lineage>
</organism>
<reference evidence="1" key="2">
    <citation type="submission" date="2022-06" db="UniProtKB">
        <authorList>
            <consortium name="EnsemblMetazoa"/>
        </authorList>
    </citation>
    <scope>IDENTIFICATION</scope>
</reference>
<dbReference type="Proteomes" id="UP000024404">
    <property type="component" value="Unassembled WGS sequence"/>
</dbReference>
<evidence type="ECO:0000313" key="1">
    <source>
        <dbReference type="EnsemblMetazoa" id="OVOC4655.1"/>
    </source>
</evidence>
<reference evidence="2" key="1">
    <citation type="submission" date="2013-10" db="EMBL/GenBank/DDBJ databases">
        <title>Genome sequencing of Onchocerca volvulus.</title>
        <authorList>
            <person name="Cotton J."/>
            <person name="Tsai J."/>
            <person name="Stanley E."/>
            <person name="Tracey A."/>
            <person name="Holroyd N."/>
            <person name="Lustigman S."/>
            <person name="Berriman M."/>
        </authorList>
    </citation>
    <scope>NUCLEOTIDE SEQUENCE</scope>
</reference>
<keyword evidence="2" id="KW-1185">Reference proteome</keyword>
<dbReference type="AlphaFoldDB" id="A0A8R1Y1H7"/>
<sequence>MSRLQKEGGLNLIYFVSNKWTRLIADSARKRKHDVLARKDDCIINVKSTEQRKLCPDKETCNGFGDMTLTSLSLRALQ</sequence>
<name>A0A8R1Y1H7_ONCVO</name>
<accession>A0A8R1Y1H7</accession>